<evidence type="ECO:0000256" key="3">
    <source>
        <dbReference type="ARBA" id="ARBA00022840"/>
    </source>
</evidence>
<dbReference type="AlphaFoldDB" id="A0A1H7S3Q4"/>
<dbReference type="RefSeq" id="WP_042449205.1">
    <property type="nucleotide sequence ID" value="NZ_BBPN01000015.1"/>
</dbReference>
<dbReference type="InterPro" id="IPR027417">
    <property type="entry name" value="P-loop_NTPase"/>
</dbReference>
<proteinExistence type="predicted"/>
<dbReference type="InterPro" id="IPR003439">
    <property type="entry name" value="ABC_transporter-like_ATP-bd"/>
</dbReference>
<dbReference type="SMART" id="SM00382">
    <property type="entry name" value="AAA"/>
    <property type="match status" value="1"/>
</dbReference>
<dbReference type="eggNOG" id="COG1131">
    <property type="taxonomic scope" value="Bacteria"/>
</dbReference>
<dbReference type="STRING" id="235985.SAMN05414137_111143"/>
<dbReference type="InterPro" id="IPR051782">
    <property type="entry name" value="ABC_Transporter_VariousFunc"/>
</dbReference>
<keyword evidence="3 5" id="KW-0067">ATP-binding</keyword>
<dbReference type="Pfam" id="PF00005">
    <property type="entry name" value="ABC_tran"/>
    <property type="match status" value="1"/>
</dbReference>
<dbReference type="OrthoDB" id="9804819at2"/>
<protein>
    <submittedName>
        <fullName evidence="5">ABC-2 type transport system ATP-binding protein</fullName>
    </submittedName>
</protein>
<evidence type="ECO:0000256" key="2">
    <source>
        <dbReference type="ARBA" id="ARBA00022741"/>
    </source>
</evidence>
<dbReference type="EMBL" id="FOAZ01000011">
    <property type="protein sequence ID" value="SEL67281.1"/>
    <property type="molecule type" value="Genomic_DNA"/>
</dbReference>
<evidence type="ECO:0000313" key="6">
    <source>
        <dbReference type="Proteomes" id="UP000183015"/>
    </source>
</evidence>
<dbReference type="PROSITE" id="PS50893">
    <property type="entry name" value="ABC_TRANSPORTER_2"/>
    <property type="match status" value="1"/>
</dbReference>
<evidence type="ECO:0000313" key="5">
    <source>
        <dbReference type="EMBL" id="SEL67281.1"/>
    </source>
</evidence>
<gene>
    <name evidence="5" type="ORF">SAMN05414137_111143</name>
</gene>
<dbReference type="CDD" id="cd03230">
    <property type="entry name" value="ABC_DR_subfamily_A"/>
    <property type="match status" value="1"/>
</dbReference>
<dbReference type="Gene3D" id="3.40.50.300">
    <property type="entry name" value="P-loop containing nucleotide triphosphate hydrolases"/>
    <property type="match status" value="1"/>
</dbReference>
<reference evidence="6" key="1">
    <citation type="submission" date="2016-10" db="EMBL/GenBank/DDBJ databases">
        <authorList>
            <person name="Varghese N."/>
        </authorList>
    </citation>
    <scope>NUCLEOTIDE SEQUENCE [LARGE SCALE GENOMIC DNA]</scope>
    <source>
        <strain evidence="6">DSM 45096 / BCRC 16803 / CGMCC 4.1857 / CIP 109030 / JCM 12277 / KCTC 19219 / NBRC 100920 / 33214</strain>
    </source>
</reference>
<dbReference type="PANTHER" id="PTHR42939:SF1">
    <property type="entry name" value="ABC TRANSPORTER ATP-BINDING PROTEIN ALBC-RELATED"/>
    <property type="match status" value="1"/>
</dbReference>
<keyword evidence="6" id="KW-1185">Reference proteome</keyword>
<dbReference type="GO" id="GO:0005524">
    <property type="term" value="F:ATP binding"/>
    <property type="evidence" value="ECO:0007669"/>
    <property type="project" value="UniProtKB-KW"/>
</dbReference>
<feature type="domain" description="ABC transporter" evidence="4">
    <location>
        <begin position="10"/>
        <end position="235"/>
    </location>
</feature>
<dbReference type="GO" id="GO:0016887">
    <property type="term" value="F:ATP hydrolysis activity"/>
    <property type="evidence" value="ECO:0007669"/>
    <property type="project" value="InterPro"/>
</dbReference>
<name>A0A1H7S3Q4_STRJI</name>
<dbReference type="PANTHER" id="PTHR42939">
    <property type="entry name" value="ABC TRANSPORTER ATP-BINDING PROTEIN ALBC-RELATED"/>
    <property type="match status" value="1"/>
</dbReference>
<keyword evidence="2" id="KW-0547">Nucleotide-binding</keyword>
<keyword evidence="1" id="KW-0813">Transport</keyword>
<organism evidence="5 6">
    <name type="scientific">Streptacidiphilus jiangxiensis</name>
    <dbReference type="NCBI Taxonomy" id="235985"/>
    <lineage>
        <taxon>Bacteria</taxon>
        <taxon>Bacillati</taxon>
        <taxon>Actinomycetota</taxon>
        <taxon>Actinomycetes</taxon>
        <taxon>Kitasatosporales</taxon>
        <taxon>Streptomycetaceae</taxon>
        <taxon>Streptacidiphilus</taxon>
    </lineage>
</organism>
<dbReference type="InterPro" id="IPR003593">
    <property type="entry name" value="AAA+_ATPase"/>
</dbReference>
<evidence type="ECO:0000256" key="1">
    <source>
        <dbReference type="ARBA" id="ARBA00022448"/>
    </source>
</evidence>
<sequence length="254" mass="26978">MAVVIDAPAIRTVGLGRRYRGRWALEDCTLDIPAGRVVGLVGPNGAGKSTLLNLVMGLLAPSAGTVEVLGDRPGTGPRELARVGFVAQDAPVYAHLTVADHLRFGARLNPGWDDAYARRRVEELGLDPARKAGRLSGGQRAQLALTLAVAKRGDLLVLDEPAASLDPLARRELLESLAEAVADRAMSVVLSSHLVSDLEHACDHLVVLNAGRVRLTGDIGVLLAEHRAVTGNREADLEELVLTHLGRTTKETAK</sequence>
<accession>A0A1H7S3Q4</accession>
<evidence type="ECO:0000259" key="4">
    <source>
        <dbReference type="PROSITE" id="PS50893"/>
    </source>
</evidence>
<dbReference type="SUPFAM" id="SSF52540">
    <property type="entry name" value="P-loop containing nucleoside triphosphate hydrolases"/>
    <property type="match status" value="1"/>
</dbReference>
<dbReference type="Proteomes" id="UP000183015">
    <property type="component" value="Unassembled WGS sequence"/>
</dbReference>